<organism evidence="1 2">
    <name type="scientific">Rhizobium leguminosarum</name>
    <dbReference type="NCBI Taxonomy" id="384"/>
    <lineage>
        <taxon>Bacteria</taxon>
        <taxon>Pseudomonadati</taxon>
        <taxon>Pseudomonadota</taxon>
        <taxon>Alphaproteobacteria</taxon>
        <taxon>Hyphomicrobiales</taxon>
        <taxon>Rhizobiaceae</taxon>
        <taxon>Rhizobium/Agrobacterium group</taxon>
        <taxon>Rhizobium</taxon>
    </lineage>
</organism>
<protein>
    <submittedName>
        <fullName evidence="1">Uncharacterized protein</fullName>
    </submittedName>
</protein>
<comment type="caution">
    <text evidence="1">The sequence shown here is derived from an EMBL/GenBank/DDBJ whole genome shotgun (WGS) entry which is preliminary data.</text>
</comment>
<proteinExistence type="predicted"/>
<dbReference type="Proteomes" id="UP000517187">
    <property type="component" value="Unassembled WGS sequence"/>
</dbReference>
<name>A0A7W9ZYH9_RHILE</name>
<accession>A0A7W9ZYH9</accession>
<dbReference type="AlphaFoldDB" id="A0A7W9ZYH9"/>
<reference evidence="1 2" key="1">
    <citation type="submission" date="2020-08" db="EMBL/GenBank/DDBJ databases">
        <title>Genomic Encyclopedia of Type Strains, Phase IV (KMG-V): Genome sequencing to study the core and pangenomes of soil and plant-associated prokaryotes.</title>
        <authorList>
            <person name="Whitman W."/>
        </authorList>
    </citation>
    <scope>NUCLEOTIDE SEQUENCE [LARGE SCALE GENOMIC DNA]</scope>
    <source>
        <strain evidence="1 2">SEMIA 4011</strain>
    </source>
</reference>
<evidence type="ECO:0000313" key="1">
    <source>
        <dbReference type="EMBL" id="MBB6224047.1"/>
    </source>
</evidence>
<dbReference type="EMBL" id="JACIIJ010000014">
    <property type="protein sequence ID" value="MBB6224047.1"/>
    <property type="molecule type" value="Genomic_DNA"/>
</dbReference>
<sequence>MAAILQTVSPKECLNYFKEAGYERT</sequence>
<gene>
    <name evidence="1" type="ORF">GGE66_005048</name>
</gene>
<evidence type="ECO:0000313" key="2">
    <source>
        <dbReference type="Proteomes" id="UP000517187"/>
    </source>
</evidence>